<accession>A0ABM0GWQ3</accession>
<keyword evidence="1" id="KW-1133">Transmembrane helix</keyword>
<dbReference type="PANTHER" id="PTHR33748">
    <property type="entry name" value="PROTEIN CBG04600"/>
    <property type="match status" value="1"/>
</dbReference>
<reference evidence="4" key="1">
    <citation type="submission" date="2025-08" db="UniProtKB">
        <authorList>
            <consortium name="RefSeq"/>
        </authorList>
    </citation>
    <scope>IDENTIFICATION</scope>
    <source>
        <tissue evidence="4">Testes</tissue>
    </source>
</reference>
<name>A0ABM0GWQ3_SACKO</name>
<protein>
    <submittedName>
        <fullName evidence="4">Uncharacterized protein LOC100377042</fullName>
    </submittedName>
</protein>
<dbReference type="Gene3D" id="3.10.310.50">
    <property type="match status" value="1"/>
</dbReference>
<feature type="chain" id="PRO_5047473890" evidence="2">
    <location>
        <begin position="22"/>
        <end position="256"/>
    </location>
</feature>
<evidence type="ECO:0000256" key="1">
    <source>
        <dbReference type="SAM" id="Phobius"/>
    </source>
</evidence>
<keyword evidence="3" id="KW-1185">Reference proteome</keyword>
<dbReference type="PANTHER" id="PTHR33748:SF5">
    <property type="entry name" value="GROUND-LIKE DOMAIN-CONTAINING PROTEIN"/>
    <property type="match status" value="1"/>
</dbReference>
<keyword evidence="1" id="KW-0812">Transmembrane</keyword>
<dbReference type="GeneID" id="100377042"/>
<organism evidence="3 4">
    <name type="scientific">Saccoglossus kowalevskii</name>
    <name type="common">Acorn worm</name>
    <dbReference type="NCBI Taxonomy" id="10224"/>
    <lineage>
        <taxon>Eukaryota</taxon>
        <taxon>Metazoa</taxon>
        <taxon>Hemichordata</taxon>
        <taxon>Enteropneusta</taxon>
        <taxon>Harrimaniidae</taxon>
        <taxon>Saccoglossus</taxon>
    </lineage>
</organism>
<evidence type="ECO:0000256" key="2">
    <source>
        <dbReference type="SAM" id="SignalP"/>
    </source>
</evidence>
<keyword evidence="2" id="KW-0732">Signal</keyword>
<dbReference type="Pfam" id="PF17175">
    <property type="entry name" value="MOLO1"/>
    <property type="match status" value="1"/>
</dbReference>
<evidence type="ECO:0000313" key="4">
    <source>
        <dbReference type="RefSeq" id="XP_002739012.1"/>
    </source>
</evidence>
<feature type="signal peptide" evidence="2">
    <location>
        <begin position="1"/>
        <end position="21"/>
    </location>
</feature>
<feature type="transmembrane region" description="Helical" evidence="1">
    <location>
        <begin position="214"/>
        <end position="241"/>
    </location>
</feature>
<sequence length="256" mass="28957">MARSCYFCITCCWALIATVSSIRISTSTNGRLAYNYPNPQLNPRECGRIGVPVNTSWVCDPDGLLNFQQAEQLDSTLEVLRWNSRCECDKNCSLVGAYQVAIALVGRIGIQGNYVPDRERAHDFAEELRREWFDGQECQDNAVVFYAFTEKELYISIGPNTAKVVSDIELGQIYHHTTDYFHHPNVEDDSGESRLYEGLVIVLTDLHQDIDNEWFLTYGIVYAISVATATFVLFTSMCLIANCCVHFTNVKTENAF</sequence>
<dbReference type="Proteomes" id="UP000694865">
    <property type="component" value="Unplaced"/>
</dbReference>
<dbReference type="InterPro" id="IPR033438">
    <property type="entry name" value="MOLO1"/>
</dbReference>
<proteinExistence type="predicted"/>
<keyword evidence="1" id="KW-0472">Membrane</keyword>
<gene>
    <name evidence="4" type="primary">LOC100377042</name>
</gene>
<evidence type="ECO:0000313" key="3">
    <source>
        <dbReference type="Proteomes" id="UP000694865"/>
    </source>
</evidence>
<dbReference type="RefSeq" id="XP_002739012.1">
    <property type="nucleotide sequence ID" value="XM_002738966.2"/>
</dbReference>